<dbReference type="Pfam" id="PF03061">
    <property type="entry name" value="4HBT"/>
    <property type="match status" value="1"/>
</dbReference>
<feature type="domain" description="Thioesterase" evidence="4">
    <location>
        <begin position="70"/>
        <end position="142"/>
    </location>
</feature>
<dbReference type="InterPro" id="IPR006683">
    <property type="entry name" value="Thioestr_dom"/>
</dbReference>
<organism evidence="5 6">
    <name type="scientific">Paracoccus solventivorans</name>
    <dbReference type="NCBI Taxonomy" id="53463"/>
    <lineage>
        <taxon>Bacteria</taxon>
        <taxon>Pseudomonadati</taxon>
        <taxon>Pseudomonadota</taxon>
        <taxon>Alphaproteobacteria</taxon>
        <taxon>Rhodobacterales</taxon>
        <taxon>Paracoccaceae</taxon>
        <taxon>Paracoccus</taxon>
    </lineage>
</organism>
<evidence type="ECO:0000259" key="4">
    <source>
        <dbReference type="Pfam" id="PF03061"/>
    </source>
</evidence>
<dbReference type="PANTHER" id="PTHR21660:SF1">
    <property type="entry name" value="ACYL-COENZYME A THIOESTERASE 13"/>
    <property type="match status" value="1"/>
</dbReference>
<evidence type="ECO:0000256" key="1">
    <source>
        <dbReference type="ARBA" id="ARBA00008324"/>
    </source>
</evidence>
<name>A0A1M7HZJ5_9RHOB</name>
<dbReference type="OrthoDB" id="9806185at2"/>
<evidence type="ECO:0000256" key="3">
    <source>
        <dbReference type="SAM" id="MobiDB-lite"/>
    </source>
</evidence>
<keyword evidence="6" id="KW-1185">Reference proteome</keyword>
<gene>
    <name evidence="5" type="ORF">SAMN05444389_107114</name>
</gene>
<dbReference type="GO" id="GO:0047617">
    <property type="term" value="F:fatty acyl-CoA hydrolase activity"/>
    <property type="evidence" value="ECO:0007669"/>
    <property type="project" value="InterPro"/>
</dbReference>
<dbReference type="STRING" id="53463.SAMN05444389_107114"/>
<proteinExistence type="inferred from homology"/>
<evidence type="ECO:0000313" key="5">
    <source>
        <dbReference type="EMBL" id="SHM33976.1"/>
    </source>
</evidence>
<comment type="similarity">
    <text evidence="1">Belongs to the thioesterase PaaI family.</text>
</comment>
<dbReference type="PANTHER" id="PTHR21660">
    <property type="entry name" value="THIOESTERASE SUPERFAMILY MEMBER-RELATED"/>
    <property type="match status" value="1"/>
</dbReference>
<evidence type="ECO:0000256" key="2">
    <source>
        <dbReference type="ARBA" id="ARBA00022801"/>
    </source>
</evidence>
<dbReference type="CDD" id="cd03443">
    <property type="entry name" value="PaaI_thioesterase"/>
    <property type="match status" value="1"/>
</dbReference>
<dbReference type="Gene3D" id="3.10.129.10">
    <property type="entry name" value="Hotdog Thioesterase"/>
    <property type="match status" value="1"/>
</dbReference>
<reference evidence="6" key="1">
    <citation type="submission" date="2016-11" db="EMBL/GenBank/DDBJ databases">
        <authorList>
            <person name="Varghese N."/>
            <person name="Submissions S."/>
        </authorList>
    </citation>
    <scope>NUCLEOTIDE SEQUENCE [LARGE SCALE GENOMIC DNA]</scope>
    <source>
        <strain evidence="6">DSM 6637</strain>
    </source>
</reference>
<dbReference type="InterPro" id="IPR003736">
    <property type="entry name" value="PAAI_dom"/>
</dbReference>
<feature type="region of interest" description="Disordered" evidence="3">
    <location>
        <begin position="1"/>
        <end position="22"/>
    </location>
</feature>
<dbReference type="InterPro" id="IPR039298">
    <property type="entry name" value="ACOT13"/>
</dbReference>
<dbReference type="NCBIfam" id="TIGR00369">
    <property type="entry name" value="unchar_dom_1"/>
    <property type="match status" value="1"/>
</dbReference>
<accession>A0A1M7HZJ5</accession>
<sequence length="164" mass="16979">MNDATPGTGQGQGLGLGEAPDRAPEAIERRLRDSFARQTMMQTLGATLEDVGPGRTRIAAPIAPHVLQQQGFAHAAVSFAIGDSAAGYAALTTLPEGAEVVTAEMKIHLLSPAVGERLVAEGRVLRPGRRIVTVAADVFAEGATHQGGRKHVATLLGTMVPVDA</sequence>
<dbReference type="AlphaFoldDB" id="A0A1M7HZJ5"/>
<dbReference type="Proteomes" id="UP000184444">
    <property type="component" value="Unassembled WGS sequence"/>
</dbReference>
<keyword evidence="2" id="KW-0378">Hydrolase</keyword>
<dbReference type="InterPro" id="IPR029069">
    <property type="entry name" value="HotDog_dom_sf"/>
</dbReference>
<evidence type="ECO:0000313" key="6">
    <source>
        <dbReference type="Proteomes" id="UP000184444"/>
    </source>
</evidence>
<dbReference type="SUPFAM" id="SSF54637">
    <property type="entry name" value="Thioesterase/thiol ester dehydrase-isomerase"/>
    <property type="match status" value="1"/>
</dbReference>
<dbReference type="EMBL" id="FRCK01000007">
    <property type="protein sequence ID" value="SHM33976.1"/>
    <property type="molecule type" value="Genomic_DNA"/>
</dbReference>
<protein>
    <submittedName>
        <fullName evidence="5">Uncharacterized domain 1-containing protein</fullName>
    </submittedName>
</protein>